<evidence type="ECO:0000259" key="2">
    <source>
        <dbReference type="SMART" id="SM00849"/>
    </source>
</evidence>
<dbReference type="EMBL" id="AHAM01000105">
    <property type="protein sequence ID" value="EHK56720.1"/>
    <property type="molecule type" value="Genomic_DNA"/>
</dbReference>
<gene>
    <name evidence="3" type="ORF">MAXJ12_13631</name>
</gene>
<dbReference type="InterPro" id="IPR030829">
    <property type="entry name" value="SoxH-rel_PQQ_2"/>
</dbReference>
<dbReference type="SMART" id="SM00849">
    <property type="entry name" value="Lactamase_B"/>
    <property type="match status" value="1"/>
</dbReference>
<dbReference type="Gene3D" id="3.60.15.10">
    <property type="entry name" value="Ribonuclease Z/Hydroxyacylglutathione hydrolase-like"/>
    <property type="match status" value="1"/>
</dbReference>
<proteinExistence type="inferred from homology"/>
<dbReference type="RefSeq" id="WP_008836351.1">
    <property type="nucleotide sequence ID" value="NZ_AHAM01000105.1"/>
</dbReference>
<dbReference type="PANTHER" id="PTHR42951:SF4">
    <property type="entry name" value="ACYL-COENZYME A THIOESTERASE MBLAC2"/>
    <property type="match status" value="1"/>
</dbReference>
<dbReference type="NCBIfam" id="TIGR04559">
    <property type="entry name" value="SoxH_rel_PQQ_2"/>
    <property type="match status" value="1"/>
</dbReference>
<dbReference type="GO" id="GO:0017001">
    <property type="term" value="P:antibiotic catabolic process"/>
    <property type="evidence" value="ECO:0007669"/>
    <property type="project" value="UniProtKB-ARBA"/>
</dbReference>
<keyword evidence="4" id="KW-1185">Reference proteome</keyword>
<dbReference type="PROSITE" id="PS51318">
    <property type="entry name" value="TAT"/>
    <property type="match status" value="1"/>
</dbReference>
<accession>H0HRE1</accession>
<feature type="domain" description="Metallo-beta-lactamase" evidence="2">
    <location>
        <begin position="67"/>
        <end position="251"/>
    </location>
</feature>
<dbReference type="Proteomes" id="UP000003250">
    <property type="component" value="Unassembled WGS sequence"/>
</dbReference>
<dbReference type="InterPro" id="IPR050855">
    <property type="entry name" value="NDM-1-like"/>
</dbReference>
<evidence type="ECO:0000313" key="3">
    <source>
        <dbReference type="EMBL" id="EHK56720.1"/>
    </source>
</evidence>
<dbReference type="InterPro" id="IPR001279">
    <property type="entry name" value="Metallo-B-lactamas"/>
</dbReference>
<sequence length="322" mass="34944">MRTDLFRRRLVTGFACIGVGAAMPCCLPHRALAAATHQDFALSEIADGVFAFRGKNELMTPGNEGAICNLGLVVGAEAAAVIDSGGSLVQARAFIAAIKEVTPKPVRFLINTHMHPDHIFGNAAFRDAGATVIGHKNLPRALEARGAFYLRNYRSQLGEALMEGIEIVPPGQIVADRFELDLGGRVLDLRAWSAAHTDNDLTVYDAATRTLFAGDLVFMEHLPTLDGSLLGWIRQMDALAAIDAQRVVPGHGPVGADWPEALEAQRRYFEVLAGDIRQAIAEGRPLAETVKTAGRSEASNWTLFHEYNERNATAAYAELEWE</sequence>
<dbReference type="PANTHER" id="PTHR42951">
    <property type="entry name" value="METALLO-BETA-LACTAMASE DOMAIN-CONTAINING"/>
    <property type="match status" value="1"/>
</dbReference>
<dbReference type="OrthoDB" id="420651at2"/>
<dbReference type="Pfam" id="PF00753">
    <property type="entry name" value="Lactamase_B"/>
    <property type="match status" value="1"/>
</dbReference>
<dbReference type="InterPro" id="IPR036866">
    <property type="entry name" value="RibonucZ/Hydroxyglut_hydro"/>
</dbReference>
<dbReference type="AlphaFoldDB" id="H0HRE1"/>
<evidence type="ECO:0000313" key="4">
    <source>
        <dbReference type="Proteomes" id="UP000003250"/>
    </source>
</evidence>
<dbReference type="InterPro" id="IPR006311">
    <property type="entry name" value="TAT_signal"/>
</dbReference>
<organism evidence="3 4">
    <name type="scientific">Mesorhizobium alhagi CCNWXJ12-2</name>
    <dbReference type="NCBI Taxonomy" id="1107882"/>
    <lineage>
        <taxon>Bacteria</taxon>
        <taxon>Pseudomonadati</taxon>
        <taxon>Pseudomonadota</taxon>
        <taxon>Alphaproteobacteria</taxon>
        <taxon>Hyphomicrobiales</taxon>
        <taxon>Phyllobacteriaceae</taxon>
        <taxon>Allomesorhizobium</taxon>
    </lineage>
</organism>
<dbReference type="CDD" id="cd16282">
    <property type="entry name" value="metallo-hydrolase-like_MBL-fold"/>
    <property type="match status" value="1"/>
</dbReference>
<evidence type="ECO:0000256" key="1">
    <source>
        <dbReference type="ARBA" id="ARBA00005250"/>
    </source>
</evidence>
<name>H0HRE1_9HYPH</name>
<comment type="similarity">
    <text evidence="1">Belongs to the metallo-beta-lactamase superfamily. Class-B beta-lactamase family.</text>
</comment>
<protein>
    <recommendedName>
        <fullName evidence="2">Metallo-beta-lactamase domain-containing protein</fullName>
    </recommendedName>
</protein>
<dbReference type="PATRIC" id="fig|1107882.3.peg.2659"/>
<reference evidence="3 4" key="1">
    <citation type="journal article" date="2012" name="J. Bacteriol.">
        <title>Draft Genome Sequence of Mesorhizobium alhagi CCNWXJ12-2T, a Novel Salt-Resistant Species Isolated from the Desert of Northwestern China.</title>
        <authorList>
            <person name="Zhou M."/>
            <person name="Chen W."/>
            <person name="Chen H."/>
            <person name="Wei G."/>
        </authorList>
    </citation>
    <scope>NUCLEOTIDE SEQUENCE [LARGE SCALE GENOMIC DNA]</scope>
    <source>
        <strain evidence="3 4">CCNWXJ12-2</strain>
    </source>
</reference>
<dbReference type="SUPFAM" id="SSF56281">
    <property type="entry name" value="Metallo-hydrolase/oxidoreductase"/>
    <property type="match status" value="1"/>
</dbReference>